<organism evidence="1 2">
    <name type="scientific">Shewanella gaetbuli</name>
    <dbReference type="NCBI Taxonomy" id="220752"/>
    <lineage>
        <taxon>Bacteria</taxon>
        <taxon>Pseudomonadati</taxon>
        <taxon>Pseudomonadota</taxon>
        <taxon>Gammaproteobacteria</taxon>
        <taxon>Alteromonadales</taxon>
        <taxon>Shewanellaceae</taxon>
        <taxon>Shewanella</taxon>
    </lineage>
</organism>
<name>A0A9X1ZLW4_9GAMM</name>
<dbReference type="Pfam" id="PF16105">
    <property type="entry name" value="DUF4823"/>
    <property type="match status" value="1"/>
</dbReference>
<dbReference type="EMBL" id="JAKIKP010000013">
    <property type="protein sequence ID" value="MCL1143966.1"/>
    <property type="molecule type" value="Genomic_DNA"/>
</dbReference>
<comment type="caution">
    <text evidence="1">The sequence shown here is derived from an EMBL/GenBank/DDBJ whole genome shotgun (WGS) entry which is preliminary data.</text>
</comment>
<gene>
    <name evidence="1" type="ORF">L2672_14900</name>
</gene>
<sequence>MRARIVIFATAAFALTGCSSSYQFEHEGMQQNAKLNPELGVLISTPDDGFYGQKKYPNSAKATVQTIKSEFLKYSKNVDITQDCKGKQCLQSIDNQQYGYYIEPVILHWEDRNTEWSGKSDKVEIQIITYDAKTHQIIKDARFSGKSKWMTLGGDHPQDLLKDPTEEYINSLYQ</sequence>
<dbReference type="RefSeq" id="WP_248996633.1">
    <property type="nucleotide sequence ID" value="NZ_JAKIKP010000013.1"/>
</dbReference>
<dbReference type="InterPro" id="IPR032248">
    <property type="entry name" value="DUF4823"/>
</dbReference>
<dbReference type="AlphaFoldDB" id="A0A9X1ZLW4"/>
<protein>
    <submittedName>
        <fullName evidence="1">DUF4823 domain-containing protein</fullName>
    </submittedName>
</protein>
<keyword evidence="2" id="KW-1185">Reference proteome</keyword>
<evidence type="ECO:0000313" key="1">
    <source>
        <dbReference type="EMBL" id="MCL1143966.1"/>
    </source>
</evidence>
<reference evidence="1" key="1">
    <citation type="submission" date="2022-01" db="EMBL/GenBank/DDBJ databases">
        <title>Whole genome-based taxonomy of the Shewanellaceae.</title>
        <authorList>
            <person name="Martin-Rodriguez A.J."/>
        </authorList>
    </citation>
    <scope>NUCLEOTIDE SEQUENCE</scope>
    <source>
        <strain evidence="1">DSM 16422</strain>
    </source>
</reference>
<dbReference type="Proteomes" id="UP001139333">
    <property type="component" value="Unassembled WGS sequence"/>
</dbReference>
<accession>A0A9X1ZLW4</accession>
<dbReference type="PROSITE" id="PS51257">
    <property type="entry name" value="PROKAR_LIPOPROTEIN"/>
    <property type="match status" value="1"/>
</dbReference>
<proteinExistence type="predicted"/>
<evidence type="ECO:0000313" key="2">
    <source>
        <dbReference type="Proteomes" id="UP001139333"/>
    </source>
</evidence>